<dbReference type="Proteomes" id="UP000642748">
    <property type="component" value="Unassembled WGS sequence"/>
</dbReference>
<evidence type="ECO:0000313" key="3">
    <source>
        <dbReference type="Proteomes" id="UP000642748"/>
    </source>
</evidence>
<reference evidence="2" key="1">
    <citation type="submission" date="2021-01" db="EMBL/GenBank/DDBJ databases">
        <title>Whole genome shotgun sequence of Rugosimonospora africana NBRC 104875.</title>
        <authorList>
            <person name="Komaki H."/>
            <person name="Tamura T."/>
        </authorList>
    </citation>
    <scope>NUCLEOTIDE SEQUENCE</scope>
    <source>
        <strain evidence="2">NBRC 104875</strain>
    </source>
</reference>
<name>A0A8J3R4P5_9ACTN</name>
<dbReference type="InterPro" id="IPR000480">
    <property type="entry name" value="Glutelin"/>
</dbReference>
<evidence type="ECO:0000313" key="2">
    <source>
        <dbReference type="EMBL" id="GIH21275.1"/>
    </source>
</evidence>
<dbReference type="GO" id="GO:0045735">
    <property type="term" value="F:nutrient reservoir activity"/>
    <property type="evidence" value="ECO:0007669"/>
    <property type="project" value="InterPro"/>
</dbReference>
<dbReference type="EMBL" id="BONZ01000122">
    <property type="protein sequence ID" value="GIH21275.1"/>
    <property type="molecule type" value="Genomic_DNA"/>
</dbReference>
<feature type="chain" id="PRO_5035201743" evidence="1">
    <location>
        <begin position="26"/>
        <end position="222"/>
    </location>
</feature>
<organism evidence="2 3">
    <name type="scientific">Rugosimonospora africana</name>
    <dbReference type="NCBI Taxonomy" id="556532"/>
    <lineage>
        <taxon>Bacteria</taxon>
        <taxon>Bacillati</taxon>
        <taxon>Actinomycetota</taxon>
        <taxon>Actinomycetes</taxon>
        <taxon>Micromonosporales</taxon>
        <taxon>Micromonosporaceae</taxon>
        <taxon>Rugosimonospora</taxon>
    </lineage>
</organism>
<gene>
    <name evidence="2" type="ORF">Raf01_94470</name>
</gene>
<proteinExistence type="predicted"/>
<dbReference type="PRINTS" id="PR00211">
    <property type="entry name" value="GLUTELIN"/>
</dbReference>
<dbReference type="AlphaFoldDB" id="A0A8J3R4P5"/>
<keyword evidence="1" id="KW-0732">Signal</keyword>
<accession>A0A8J3R4P5</accession>
<comment type="caution">
    <text evidence="2">The sequence shown here is derived from an EMBL/GenBank/DDBJ whole genome shotgun (WGS) entry which is preliminary data.</text>
</comment>
<feature type="signal peptide" evidence="1">
    <location>
        <begin position="1"/>
        <end position="25"/>
    </location>
</feature>
<keyword evidence="3" id="KW-1185">Reference proteome</keyword>
<protein>
    <submittedName>
        <fullName evidence="2">Uncharacterized protein</fullName>
    </submittedName>
</protein>
<sequence length="222" mass="23093">MMLRRSVVLLVAVALFGLASAPASAATNTGTNPAGAKTSATTPSAKALSIFGPMQNFPVLDGTGIHTCPSNTCTALTVMNPGYNEYVLDLCYVNGQLLGGSTFWDLVVQIDPQSLWVGWTNEHWLYSGDQSAQCDTANNPYLKNVSGSPSGGAGMHPCPSSSACAALALIGSDKVTAFCVANGEWLGGSDGWSVVYDPAKGVAGWTNINWLSDFSSQRCVSS</sequence>
<evidence type="ECO:0000256" key="1">
    <source>
        <dbReference type="SAM" id="SignalP"/>
    </source>
</evidence>